<reference evidence="2" key="2">
    <citation type="journal article" date="2012" name="PLoS ONE">
        <title>A Deeply Branching Thermophilic Bacterium with an Ancient Acetyl-CoA Pathway Dominates a Subsurface Ecosystem.</title>
        <authorList>
            <person name="Takami H."/>
            <person name="Noguchi H."/>
            <person name="Takaki Y."/>
            <person name="Uchiyama I."/>
            <person name="Toyoda A."/>
            <person name="Nishi S."/>
            <person name="Chee G.-J."/>
            <person name="Arai W."/>
            <person name="Nunoura T."/>
            <person name="Itoh T."/>
            <person name="Hattori M."/>
            <person name="Takai K."/>
        </authorList>
    </citation>
    <scope>NUCLEOTIDE SEQUENCE</scope>
</reference>
<accession>H5S8M6</accession>
<feature type="chain" id="PRO_5003597981" evidence="1">
    <location>
        <begin position="26"/>
        <end position="191"/>
    </location>
</feature>
<evidence type="ECO:0000313" key="2">
    <source>
        <dbReference type="EMBL" id="BAL52512.1"/>
    </source>
</evidence>
<organism evidence="2">
    <name type="scientific">uncultured Bacteroidota bacterium</name>
    <dbReference type="NCBI Taxonomy" id="152509"/>
    <lineage>
        <taxon>Bacteria</taxon>
        <taxon>Pseudomonadati</taxon>
        <taxon>Bacteroidota</taxon>
        <taxon>environmental samples</taxon>
    </lineage>
</organism>
<proteinExistence type="predicted"/>
<gene>
    <name evidence="2" type="ORF">HGMM_F01E03C13</name>
</gene>
<reference evidence="2" key="1">
    <citation type="journal article" date="2005" name="Environ. Microbiol.">
        <title>Genetic and functional properties of uncultivated thermophilic crenarchaeotes from a subsurface gold mine as revealed by analysis of genome fragments.</title>
        <authorList>
            <person name="Nunoura T."/>
            <person name="Hirayama H."/>
            <person name="Takami H."/>
            <person name="Oida H."/>
            <person name="Nishi S."/>
            <person name="Shimamura S."/>
            <person name="Suzuki Y."/>
            <person name="Inagaki F."/>
            <person name="Takai K."/>
            <person name="Nealson K.H."/>
            <person name="Horikoshi K."/>
        </authorList>
    </citation>
    <scope>NUCLEOTIDE SEQUENCE</scope>
</reference>
<protein>
    <submittedName>
        <fullName evidence="2">Uncharacterized protein</fullName>
    </submittedName>
</protein>
<name>H5S8M6_9BACT</name>
<feature type="signal peptide" evidence="1">
    <location>
        <begin position="1"/>
        <end position="25"/>
    </location>
</feature>
<evidence type="ECO:0000256" key="1">
    <source>
        <dbReference type="SAM" id="SignalP"/>
    </source>
</evidence>
<dbReference type="EMBL" id="AP011630">
    <property type="protein sequence ID" value="BAL52512.1"/>
    <property type="molecule type" value="Genomic_DNA"/>
</dbReference>
<sequence length="191" mass="20825">MNRPTMRWRLLFLVGAVLLDGCRSAQPPERITLPSTLAAATVEAGTSAVASADYEADIVGPDGLRGTLTIAIEEGAEPAVRKWFGERVQQPVVVARYEAGIKLVLGKERKAGAPPSVPSANVEHTLERGTISISPTSGEMTIWLSQRRDDLNGERPIARIRSGIEYLDALEQLVGRDGTLTVPIELRFRRR</sequence>
<keyword evidence="1" id="KW-0732">Signal</keyword>
<dbReference type="AlphaFoldDB" id="H5S8M6"/>